<dbReference type="GO" id="GO:0015631">
    <property type="term" value="F:tubulin binding"/>
    <property type="evidence" value="ECO:0007669"/>
    <property type="project" value="TreeGrafter"/>
</dbReference>
<feature type="domain" description="BAH" evidence="6">
    <location>
        <begin position="1107"/>
        <end position="1229"/>
    </location>
</feature>
<evidence type="ECO:0000313" key="8">
    <source>
        <dbReference type="Proteomes" id="UP001055712"/>
    </source>
</evidence>
<dbReference type="GO" id="GO:0070740">
    <property type="term" value="F:tubulin-glutamic acid ligase activity"/>
    <property type="evidence" value="ECO:0007669"/>
    <property type="project" value="TreeGrafter"/>
</dbReference>
<feature type="region of interest" description="Disordered" evidence="5">
    <location>
        <begin position="1"/>
        <end position="36"/>
    </location>
</feature>
<comment type="caution">
    <text evidence="7">The sequence shown here is derived from an EMBL/GenBank/DDBJ whole genome shotgun (WGS) entry which is preliminary data.</text>
</comment>
<keyword evidence="8" id="KW-1185">Reference proteome</keyword>
<feature type="region of interest" description="Disordered" evidence="5">
    <location>
        <begin position="1535"/>
        <end position="1571"/>
    </location>
</feature>
<feature type="compositionally biased region" description="Basic and acidic residues" evidence="5">
    <location>
        <begin position="12"/>
        <end position="28"/>
    </location>
</feature>
<dbReference type="SMART" id="SM00439">
    <property type="entry name" value="BAH"/>
    <property type="match status" value="1"/>
</dbReference>
<evidence type="ECO:0000256" key="4">
    <source>
        <dbReference type="SAM" id="Coils"/>
    </source>
</evidence>
<dbReference type="CDD" id="cd04370">
    <property type="entry name" value="BAH"/>
    <property type="match status" value="1"/>
</dbReference>
<protein>
    <recommendedName>
        <fullName evidence="6">BAH domain-containing protein</fullName>
    </recommendedName>
</protein>
<evidence type="ECO:0000256" key="2">
    <source>
        <dbReference type="ARBA" id="ARBA00022741"/>
    </source>
</evidence>
<sequence>MSRAQHGASEPLKADSIDDRAVTREASRAQEGGGISGRHCRQSIVINLASCKYSVLRVVQEQLGWEEDDDDEESHVFWCDTSAGTERLMSMSPPQRLNHFPGMREIARKKGLARNLGNMSALFPAHYDFHPRTFLLPEQTDAFLAQLSSVKSSGGKGSGGGKKASTRSDSGSAPARPTYILKLDNGSMGRGIRLVQTPAQAAAALPCFEHENVVASEYLPRPLLIDGRKCDLRIYVLVRSCAPLRAFLCRQGLVRLCAESYEPPAAGNLGRACMHLSNYAVNKHHAAYVFNRDAQEAGEGSKWTISAFAEWMRRQGHDFEALWSTVKELVAKTLISVQPMLQYQYECATKSNDDGLTCFELLGLDVLIDEGLKPWLIEVNHSPSLSTDTPLDLEVKSRVVRESLELVGVHPERVHAELAAQELLKQQRLYAGAATAAAARGAPEPDSNSEAAVVSSMLCGGGCAPLDGVADAPQSQRGSEQWLQAQREFEDAHLGQFERILPPADSTTAALYEQLLAGARQVFHRSTMEGRNQQKLNELRERRQQEETEAAARQEAQQRRAEALKQWIAGVCQRHRQEKVRQQELGQQQVAFAPPSYAAPSVAEASCADRGASSAAGCAASISRRDKAVATTRSSSGSDASVQASATAPARQFSHFADVQFALPLLNSVPPAVPAANRRQRRTSALLPGCALAAAVAATKLNRDAVEFSECSARTWIGLTADAAATDRIPSGSRAASGSIMSGLGAGSSGGSFDALPSASLGSVGRCAKQLSAVNMCSSSSSSRRSSSSSTSVPLASARLQQHRSEASALARCAGSSGNETAASTPCPSRPSSAALSVWQAVSRGSSSAATEACHFASNLMRGTQALQQQHAWHDPESTSPASQPAASSSCMGRVAALQQHSTCGGETALQAQSSSGTSSASFSVPESASNSGRSSSRASTAEGVCAGACPGARGFDAEPTYIPAAMLSALSADRARPSLAGTHRRQSGGRSSLGQAMLGIPRAAGRETAASSGDLAAELQPGQRPVPVPALIPGVRSRCVGRSSAAVTSQALPLPPACSKGGGSAAGRQYRAAIQRQAVKALSWVGPPLRLEGRATFYAAVDFSGREFRLGDAVYLRAAQPGQPPFIARLESLHEQQDGGSAWAGVRWFYRPAELDVGHPVIFGRCEVFDSDDYACHPLSAVCGKCEVLTPAQAGHRPGGSATERARPNTFECSRKYIARERRIVPLDDGMAGVGLSSALQEKPCDMVDGQVVQRSPTAAARKAAAQPRPKRSRSPCEAVKAATGNITALADAGPQPDAAHALQQQPHSKRQRREANSRPSGPVAGAEVANAAGRDAAANACGAARSIDQQLPSTSATTEEGSGLLGGKAGSRRRTSGDPRQKSGNATTGRWSKERDDGAQQSLVASMRRLPATSVDRATLRPALREEARRAIGDTGLLDHLLKQMAGQVVSSSSGERLQRRHNKDGQMVYWLQTPAAAAHEEEALREEMETLNSELAEVREARRFLHAVRGDAALAIQAVSGVKERPAEAIKALSPTKGQAHAPPGSEPSPGLHPGSTMPNGSSPGADAAFGRAEAVGALSPAWATQEYLPPTLVRGGAPADLNPQDEAAASQAHALLRQLQVVNTLAQPAADAYAGGGGGVGAAACLLSSQLAAVADLARQLHARCELLEHQAAANQLRIAGLEQQVAAVTAGPATPSAVPGAGALAVQAALLAASGSGARSMTPSSGPADSGAGPASVAGMLRARQVTDLFNLQQQSAGRGLSGHAGQQATRGTAGEAQLWGGAGERPFGAGSNADPFSQQPQHSAGGAAIATGVMSQLAMPPIPATGSMPPFSFPRHLQVQQQLAAAATMAVATQPCLSHAGPPTKGSPGSDCQPPPPQQGPQRQTLSGLMHDPRFARVLNPNQQIRSSVCSGPAGRAQSPPQRGILDGTPLSVHHPPLAPGQGDGQPAPVLPSGSQAAN</sequence>
<dbReference type="InterPro" id="IPR043151">
    <property type="entry name" value="BAH_sf"/>
</dbReference>
<dbReference type="Pfam" id="PF25874">
    <property type="entry name" value="WHD_plant_repro"/>
    <property type="match status" value="1"/>
</dbReference>
<dbReference type="PANTHER" id="PTHR12241">
    <property type="entry name" value="TUBULIN POLYGLUTAMYLASE"/>
    <property type="match status" value="1"/>
</dbReference>
<evidence type="ECO:0000259" key="6">
    <source>
        <dbReference type="PROSITE" id="PS51038"/>
    </source>
</evidence>
<dbReference type="Gene3D" id="3.30.470.20">
    <property type="entry name" value="ATP-grasp fold, B domain"/>
    <property type="match status" value="1"/>
</dbReference>
<gene>
    <name evidence="7" type="ORF">D9Q98_002896</name>
</gene>
<reference evidence="7" key="2">
    <citation type="submission" date="2020-11" db="EMBL/GenBank/DDBJ databases">
        <authorList>
            <person name="Cecchin M."/>
            <person name="Marcolungo L."/>
            <person name="Rossato M."/>
            <person name="Girolomoni L."/>
            <person name="Cosentino E."/>
            <person name="Cuine S."/>
            <person name="Li-Beisson Y."/>
            <person name="Delledonne M."/>
            <person name="Ballottari M."/>
        </authorList>
    </citation>
    <scope>NUCLEOTIDE SEQUENCE</scope>
    <source>
        <strain evidence="7">211/11P</strain>
        <tissue evidence="7">Whole cell</tissue>
    </source>
</reference>
<feature type="coiled-coil region" evidence="4">
    <location>
        <begin position="529"/>
        <end position="556"/>
    </location>
</feature>
<feature type="region of interest" description="Disordered" evidence="5">
    <location>
        <begin position="906"/>
        <end position="941"/>
    </location>
</feature>
<dbReference type="Proteomes" id="UP001055712">
    <property type="component" value="Unassembled WGS sequence"/>
</dbReference>
<dbReference type="InterPro" id="IPR004344">
    <property type="entry name" value="TTL/TTLL_fam"/>
</dbReference>
<dbReference type="PROSITE" id="PS51038">
    <property type="entry name" value="BAH"/>
    <property type="match status" value="1"/>
</dbReference>
<dbReference type="GO" id="GO:0036064">
    <property type="term" value="C:ciliary basal body"/>
    <property type="evidence" value="ECO:0007669"/>
    <property type="project" value="TreeGrafter"/>
</dbReference>
<dbReference type="Pfam" id="PF03133">
    <property type="entry name" value="TTL"/>
    <property type="match status" value="1"/>
</dbReference>
<feature type="region of interest" description="Disordered" evidence="5">
    <location>
        <begin position="1784"/>
        <end position="1811"/>
    </location>
</feature>
<feature type="compositionally biased region" description="Low complexity" evidence="5">
    <location>
        <begin position="778"/>
        <end position="792"/>
    </location>
</feature>
<keyword evidence="4" id="KW-0175">Coiled coil</keyword>
<dbReference type="Gene3D" id="2.30.30.490">
    <property type="match status" value="1"/>
</dbReference>
<dbReference type="EMBL" id="SIDB01000003">
    <property type="protein sequence ID" value="KAI3434842.1"/>
    <property type="molecule type" value="Genomic_DNA"/>
</dbReference>
<evidence type="ECO:0000256" key="5">
    <source>
        <dbReference type="SAM" id="MobiDB-lite"/>
    </source>
</evidence>
<keyword evidence="2" id="KW-0547">Nucleotide-binding</keyword>
<evidence type="ECO:0000313" key="7">
    <source>
        <dbReference type="EMBL" id="KAI3434842.1"/>
    </source>
</evidence>
<dbReference type="GO" id="GO:0003682">
    <property type="term" value="F:chromatin binding"/>
    <property type="evidence" value="ECO:0007669"/>
    <property type="project" value="InterPro"/>
</dbReference>
<feature type="region of interest" description="Disordered" evidence="5">
    <location>
        <begin position="778"/>
        <end position="801"/>
    </location>
</feature>
<dbReference type="SUPFAM" id="SSF56059">
    <property type="entry name" value="Glutathione synthetase ATP-binding domain-like"/>
    <property type="match status" value="1"/>
</dbReference>
<feature type="region of interest" description="Disordered" evidence="5">
    <location>
        <begin position="1721"/>
        <end position="1740"/>
    </location>
</feature>
<dbReference type="InterPro" id="IPR059080">
    <property type="entry name" value="WHD_PTC1"/>
</dbReference>
<dbReference type="InterPro" id="IPR001025">
    <property type="entry name" value="BAH_dom"/>
</dbReference>
<feature type="region of interest" description="Disordered" evidence="5">
    <location>
        <begin position="1912"/>
        <end position="1965"/>
    </location>
</feature>
<reference evidence="7" key="1">
    <citation type="journal article" date="2019" name="Plant J.">
        <title>Chlorella vulgaris genome assembly and annotation reveals the molecular basis for metabolic acclimation to high light conditions.</title>
        <authorList>
            <person name="Cecchin M."/>
            <person name="Marcolungo L."/>
            <person name="Rossato M."/>
            <person name="Girolomoni L."/>
            <person name="Cosentino E."/>
            <person name="Cuine S."/>
            <person name="Li-Beisson Y."/>
            <person name="Delledonne M."/>
            <person name="Ballottari M."/>
        </authorList>
    </citation>
    <scope>NUCLEOTIDE SEQUENCE</scope>
    <source>
        <strain evidence="7">211/11P</strain>
    </source>
</reference>
<feature type="region of interest" description="Disordered" evidence="5">
    <location>
        <begin position="1862"/>
        <end position="1892"/>
    </location>
</feature>
<evidence type="ECO:0000256" key="3">
    <source>
        <dbReference type="ARBA" id="ARBA00022840"/>
    </source>
</evidence>
<dbReference type="OrthoDB" id="514935at2759"/>
<dbReference type="Pfam" id="PF01426">
    <property type="entry name" value="BAH"/>
    <property type="match status" value="1"/>
</dbReference>
<feature type="region of interest" description="Disordered" evidence="5">
    <location>
        <begin position="151"/>
        <end position="176"/>
    </location>
</feature>
<evidence type="ECO:0000256" key="1">
    <source>
        <dbReference type="ARBA" id="ARBA00022598"/>
    </source>
</evidence>
<accession>A0A9D4YZ99</accession>
<feature type="compositionally biased region" description="Polar residues" evidence="5">
    <location>
        <begin position="1351"/>
        <end position="1362"/>
    </location>
</feature>
<dbReference type="GO" id="GO:0000226">
    <property type="term" value="P:microtubule cytoskeleton organization"/>
    <property type="evidence" value="ECO:0007669"/>
    <property type="project" value="TreeGrafter"/>
</dbReference>
<proteinExistence type="predicted"/>
<feature type="region of interest" description="Disordered" evidence="5">
    <location>
        <begin position="867"/>
        <end position="892"/>
    </location>
</feature>
<keyword evidence="1" id="KW-0436">Ligase</keyword>
<feature type="compositionally biased region" description="Low complexity" evidence="5">
    <location>
        <begin position="914"/>
        <end position="940"/>
    </location>
</feature>
<feature type="region of interest" description="Disordered" evidence="5">
    <location>
        <begin position="1005"/>
        <end position="1024"/>
    </location>
</feature>
<feature type="region of interest" description="Disordered" evidence="5">
    <location>
        <begin position="1257"/>
        <end position="1327"/>
    </location>
</feature>
<dbReference type="PANTHER" id="PTHR12241:SF147">
    <property type="entry name" value="TUBULIN POLYGLUTAMYLASE TTLL7"/>
    <property type="match status" value="1"/>
</dbReference>
<organism evidence="7 8">
    <name type="scientific">Chlorella vulgaris</name>
    <name type="common">Green alga</name>
    <dbReference type="NCBI Taxonomy" id="3077"/>
    <lineage>
        <taxon>Eukaryota</taxon>
        <taxon>Viridiplantae</taxon>
        <taxon>Chlorophyta</taxon>
        <taxon>core chlorophytes</taxon>
        <taxon>Trebouxiophyceae</taxon>
        <taxon>Chlorellales</taxon>
        <taxon>Chlorellaceae</taxon>
        <taxon>Chlorella clade</taxon>
        <taxon>Chlorella</taxon>
    </lineage>
</organism>
<feature type="compositionally biased region" description="Low complexity" evidence="5">
    <location>
        <begin position="878"/>
        <end position="890"/>
    </location>
</feature>
<dbReference type="GO" id="GO:0005524">
    <property type="term" value="F:ATP binding"/>
    <property type="evidence" value="ECO:0007669"/>
    <property type="project" value="UniProtKB-KW"/>
</dbReference>
<keyword evidence="3" id="KW-0067">ATP-binding</keyword>
<feature type="region of interest" description="Disordered" evidence="5">
    <location>
        <begin position="1351"/>
        <end position="1400"/>
    </location>
</feature>
<dbReference type="PROSITE" id="PS51221">
    <property type="entry name" value="TTL"/>
    <property type="match status" value="1"/>
</dbReference>
<feature type="compositionally biased region" description="Low complexity" evidence="5">
    <location>
        <begin position="1257"/>
        <end position="1269"/>
    </location>
</feature>
<name>A0A9D4YZ99_CHLVU</name>